<comment type="subcellular location">
    <subcellularLocation>
        <location evidence="1">Membrane</location>
        <topology evidence="1">Multi-pass membrane protein</topology>
    </subcellularLocation>
</comment>
<keyword evidence="4 5" id="KW-0472">Membrane</keyword>
<dbReference type="InterPro" id="IPR004710">
    <property type="entry name" value="Bilac:Na_transpt"/>
</dbReference>
<evidence type="ECO:0000256" key="5">
    <source>
        <dbReference type="SAM" id="Phobius"/>
    </source>
</evidence>
<dbReference type="OrthoDB" id="9806785at2"/>
<evidence type="ECO:0000313" key="7">
    <source>
        <dbReference type="Proteomes" id="UP000031643"/>
    </source>
</evidence>
<feature type="transmembrane region" description="Helical" evidence="5">
    <location>
        <begin position="18"/>
        <end position="37"/>
    </location>
</feature>
<dbReference type="InterPro" id="IPR038770">
    <property type="entry name" value="Na+/solute_symporter_sf"/>
</dbReference>
<gene>
    <name evidence="6" type="ORF">GL4_2251</name>
</gene>
<feature type="transmembrane region" description="Helical" evidence="5">
    <location>
        <begin position="221"/>
        <end position="240"/>
    </location>
</feature>
<dbReference type="AlphaFoldDB" id="A0A0A8K421"/>
<dbReference type="HOGENOM" id="CLU_810880_0_0_5"/>
<dbReference type="RefSeq" id="WP_045367455.1">
    <property type="nucleotide sequence ID" value="NZ_AP014648.1"/>
</dbReference>
<feature type="transmembrane region" description="Helical" evidence="5">
    <location>
        <begin position="84"/>
        <end position="105"/>
    </location>
</feature>
<dbReference type="Gene3D" id="1.20.1530.20">
    <property type="match status" value="1"/>
</dbReference>
<keyword evidence="7" id="KW-1185">Reference proteome</keyword>
<dbReference type="PANTHER" id="PTHR10361">
    <property type="entry name" value="SODIUM-BILE ACID COTRANSPORTER"/>
    <property type="match status" value="1"/>
</dbReference>
<feature type="transmembrane region" description="Helical" evidence="5">
    <location>
        <begin position="49"/>
        <end position="72"/>
    </location>
</feature>
<dbReference type="EMBL" id="AP014648">
    <property type="protein sequence ID" value="BAQ17693.1"/>
    <property type="molecule type" value="Genomic_DNA"/>
</dbReference>
<feature type="transmembrane region" description="Helical" evidence="5">
    <location>
        <begin position="252"/>
        <end position="274"/>
    </location>
</feature>
<evidence type="ECO:0008006" key="8">
    <source>
        <dbReference type="Google" id="ProtNLM"/>
    </source>
</evidence>
<organism evidence="6 7">
    <name type="scientific">Methyloceanibacter caenitepidi</name>
    <dbReference type="NCBI Taxonomy" id="1384459"/>
    <lineage>
        <taxon>Bacteria</taxon>
        <taxon>Pseudomonadati</taxon>
        <taxon>Pseudomonadota</taxon>
        <taxon>Alphaproteobacteria</taxon>
        <taxon>Hyphomicrobiales</taxon>
        <taxon>Hyphomicrobiaceae</taxon>
        <taxon>Methyloceanibacter</taxon>
    </lineage>
</organism>
<dbReference type="Proteomes" id="UP000031643">
    <property type="component" value="Chromosome"/>
</dbReference>
<keyword evidence="3 5" id="KW-1133">Transmembrane helix</keyword>
<name>A0A0A8K421_9HYPH</name>
<dbReference type="InterPro" id="IPR002657">
    <property type="entry name" value="BilAc:Na_symport/Acr3"/>
</dbReference>
<sequence length="342" mass="35841">MIDQPLSFFANFGQYERALSATMVTFSMLGMGATLTVRDFANTLAAWRGLAVGLIAQLILVPIWAGLTMYAISLFPEGFGGLSMAGAIGIATGIALMAAMPGGSLSNLLTFIGNGNVALSVSLTAITTLICLFATPIVLAALVNVQVPGNFSIDKLQIMLDIGLFLIVPLLVGMIIRRMTHSKQQILFTKVMVRASLAMLALIIIGSLGAGRLQFGPYGWLGPAIVAVFGVGALFLTRLCAYACGMAERDSLAIVIEVVVKNGLLALLVVTSMFPHEMLSAGEGHGVNGQAATNQAFNPIAAAHDGCIFVVLFFSGFALIAGSSASLRGRKRRGRQVEAPFA</sequence>
<evidence type="ECO:0000256" key="4">
    <source>
        <dbReference type="ARBA" id="ARBA00023136"/>
    </source>
</evidence>
<protein>
    <recommendedName>
        <fullName evidence="8">Sodium-dependent transporter</fullName>
    </recommendedName>
</protein>
<proteinExistence type="predicted"/>
<reference evidence="6 7" key="1">
    <citation type="submission" date="2014-09" db="EMBL/GenBank/DDBJ databases">
        <title>Genome sequencing of Methyloceanibacter caenitepidi Gela4.</title>
        <authorList>
            <person name="Takeuchi M."/>
            <person name="Susumu S."/>
            <person name="Kamagata Y."/>
            <person name="Oshima K."/>
            <person name="Hattori M."/>
            <person name="Iwasaki W."/>
        </authorList>
    </citation>
    <scope>NUCLEOTIDE SEQUENCE [LARGE SCALE GENOMIC DNA]</scope>
    <source>
        <strain evidence="6 7">Gela4</strain>
    </source>
</reference>
<accession>A0A0A8K421</accession>
<keyword evidence="2 5" id="KW-0812">Transmembrane</keyword>
<evidence type="ECO:0000313" key="6">
    <source>
        <dbReference type="EMBL" id="BAQ17693.1"/>
    </source>
</evidence>
<dbReference type="KEGG" id="mcg:GL4_2251"/>
<dbReference type="Pfam" id="PF01758">
    <property type="entry name" value="SBF"/>
    <property type="match status" value="1"/>
</dbReference>
<feature type="transmembrane region" description="Helical" evidence="5">
    <location>
        <begin position="117"/>
        <end position="144"/>
    </location>
</feature>
<dbReference type="PANTHER" id="PTHR10361:SF24">
    <property type="entry name" value="P3 PROTEIN"/>
    <property type="match status" value="1"/>
</dbReference>
<evidence type="ECO:0000256" key="3">
    <source>
        <dbReference type="ARBA" id="ARBA00022989"/>
    </source>
</evidence>
<evidence type="ECO:0000256" key="2">
    <source>
        <dbReference type="ARBA" id="ARBA00022692"/>
    </source>
</evidence>
<feature type="transmembrane region" description="Helical" evidence="5">
    <location>
        <begin position="156"/>
        <end position="176"/>
    </location>
</feature>
<feature type="transmembrane region" description="Helical" evidence="5">
    <location>
        <begin position="308"/>
        <end position="327"/>
    </location>
</feature>
<dbReference type="GO" id="GO:0016020">
    <property type="term" value="C:membrane"/>
    <property type="evidence" value="ECO:0007669"/>
    <property type="project" value="UniProtKB-SubCell"/>
</dbReference>
<evidence type="ECO:0000256" key="1">
    <source>
        <dbReference type="ARBA" id="ARBA00004141"/>
    </source>
</evidence>
<feature type="transmembrane region" description="Helical" evidence="5">
    <location>
        <begin position="197"/>
        <end position="215"/>
    </location>
</feature>